<gene>
    <name evidence="1" type="ORF">THTE_4210</name>
</gene>
<dbReference type="RefSeq" id="WP_095416512.1">
    <property type="nucleotide sequence ID" value="NZ_CP018477.1"/>
</dbReference>
<reference evidence="1 2" key="1">
    <citation type="journal article" name="Front. Microbiol.">
        <title>Sugar Metabolism of the First Thermophilic Planctomycete Thermogutta terrifontis: Comparative Genomic and Transcriptomic Approaches.</title>
        <authorList>
            <person name="Elcheninov A.G."/>
            <person name="Menzel P."/>
            <person name="Gudbergsdottir S.R."/>
            <person name="Slesarev A.I."/>
            <person name="Kadnikov V.V."/>
            <person name="Krogh A."/>
            <person name="Bonch-Osmolovskaya E.A."/>
            <person name="Peng X."/>
            <person name="Kublanov I.V."/>
        </authorList>
    </citation>
    <scope>NUCLEOTIDE SEQUENCE [LARGE SCALE GENOMIC DNA]</scope>
    <source>
        <strain evidence="1 2">R1</strain>
    </source>
</reference>
<dbReference type="KEGG" id="ttf:THTE_4210"/>
<evidence type="ECO:0000313" key="2">
    <source>
        <dbReference type="Proteomes" id="UP000215086"/>
    </source>
</evidence>
<accession>A0A286RLI8</accession>
<organism evidence="1 2">
    <name type="scientific">Thermogutta terrifontis</name>
    <dbReference type="NCBI Taxonomy" id="1331910"/>
    <lineage>
        <taxon>Bacteria</taxon>
        <taxon>Pseudomonadati</taxon>
        <taxon>Planctomycetota</taxon>
        <taxon>Planctomycetia</taxon>
        <taxon>Pirellulales</taxon>
        <taxon>Thermoguttaceae</taxon>
        <taxon>Thermogutta</taxon>
    </lineage>
</organism>
<keyword evidence="2" id="KW-1185">Reference proteome</keyword>
<name>A0A286RLI8_9BACT</name>
<dbReference type="Proteomes" id="UP000215086">
    <property type="component" value="Chromosome"/>
</dbReference>
<protein>
    <submittedName>
        <fullName evidence="1">Uncharacterized protein</fullName>
    </submittedName>
</protein>
<evidence type="ECO:0000313" key="1">
    <source>
        <dbReference type="EMBL" id="ASV76811.1"/>
    </source>
</evidence>
<proteinExistence type="predicted"/>
<dbReference type="AlphaFoldDB" id="A0A286RLI8"/>
<dbReference type="EMBL" id="CP018477">
    <property type="protein sequence ID" value="ASV76811.1"/>
    <property type="molecule type" value="Genomic_DNA"/>
</dbReference>
<dbReference type="OrthoDB" id="285112at2"/>
<sequence>MLTEQQVAHSWYSLFSKGPVDEKKLKRAESLLKHLRPESPLHYRLSKELEEIRARYQEQNKKSRAAASS</sequence>